<feature type="transmembrane region" description="Helical" evidence="1">
    <location>
        <begin position="257"/>
        <end position="275"/>
    </location>
</feature>
<feature type="transmembrane region" description="Helical" evidence="1">
    <location>
        <begin position="125"/>
        <end position="152"/>
    </location>
</feature>
<name>A0A6G4XPF9_9ACTN</name>
<evidence type="ECO:0000256" key="1">
    <source>
        <dbReference type="SAM" id="Phobius"/>
    </source>
</evidence>
<proteinExistence type="predicted"/>
<sequence length="280" mass="30140">MSALSIAPRGLTWAVFRLHRVSLLLWGLFFAVMAAALLRTRARGIEAGRLNTACAVPPRPGLRDCRDAEPSVVLDWPGQASTLATVIAWLSFGVAAYAAGVLIARELENGTAALTWTQSVSPARWLAVKLLTPAILLTVGGTGLVLLYRWMWHAAPPSLRNSWSYPDIYVDRGPVAVAYLLCALALGALTAVAVRRALPATGLAVVAMVLVHEGGHRVRDQLWPTDSTSMTLPGWWSAGGIDGHPANHFWPLQVMETGVVLTLTAALTATAFWLLKRRTP</sequence>
<organism evidence="2 3">
    <name type="scientific">Streptomyces mesophilus</name>
    <dbReference type="NCBI Taxonomy" id="1775132"/>
    <lineage>
        <taxon>Bacteria</taxon>
        <taxon>Bacillati</taxon>
        <taxon>Actinomycetota</taxon>
        <taxon>Actinomycetes</taxon>
        <taxon>Kitasatosporales</taxon>
        <taxon>Streptomycetaceae</taxon>
        <taxon>Streptomyces</taxon>
    </lineage>
</organism>
<dbReference type="RefSeq" id="WP_165333949.1">
    <property type="nucleotide sequence ID" value="NZ_JAAKZW010000105.1"/>
</dbReference>
<keyword evidence="1" id="KW-1133">Transmembrane helix</keyword>
<comment type="caution">
    <text evidence="2">The sequence shown here is derived from an EMBL/GenBank/DDBJ whole genome shotgun (WGS) entry which is preliminary data.</text>
</comment>
<dbReference type="Proteomes" id="UP000481109">
    <property type="component" value="Unassembled WGS sequence"/>
</dbReference>
<feature type="transmembrane region" description="Helical" evidence="1">
    <location>
        <begin position="172"/>
        <end position="192"/>
    </location>
</feature>
<keyword evidence="1" id="KW-0812">Transmembrane</keyword>
<protein>
    <recommendedName>
        <fullName evidence="4">ABC transporter permease</fullName>
    </recommendedName>
</protein>
<feature type="transmembrane region" description="Helical" evidence="1">
    <location>
        <begin position="197"/>
        <end position="215"/>
    </location>
</feature>
<feature type="transmembrane region" description="Helical" evidence="1">
    <location>
        <begin position="83"/>
        <end position="104"/>
    </location>
</feature>
<evidence type="ECO:0008006" key="4">
    <source>
        <dbReference type="Google" id="ProtNLM"/>
    </source>
</evidence>
<feature type="transmembrane region" description="Helical" evidence="1">
    <location>
        <begin position="21"/>
        <end position="38"/>
    </location>
</feature>
<gene>
    <name evidence="2" type="ORF">G6045_23005</name>
</gene>
<keyword evidence="3" id="KW-1185">Reference proteome</keyword>
<reference evidence="2 3" key="1">
    <citation type="submission" date="2020-02" db="EMBL/GenBank/DDBJ databases">
        <title>Whole-genome analyses of novel actinobacteria.</title>
        <authorList>
            <person name="Sahin N."/>
            <person name="Tokatli A."/>
        </authorList>
    </citation>
    <scope>NUCLEOTIDE SEQUENCE [LARGE SCALE GENOMIC DNA]</scope>
    <source>
        <strain evidence="2 3">YC504</strain>
    </source>
</reference>
<evidence type="ECO:0000313" key="3">
    <source>
        <dbReference type="Proteomes" id="UP000481109"/>
    </source>
</evidence>
<dbReference type="EMBL" id="JAAKZW010000105">
    <property type="protein sequence ID" value="NGO78501.1"/>
    <property type="molecule type" value="Genomic_DNA"/>
</dbReference>
<dbReference type="AlphaFoldDB" id="A0A6G4XPF9"/>
<accession>A0A6G4XPF9</accession>
<keyword evidence="1" id="KW-0472">Membrane</keyword>
<evidence type="ECO:0000313" key="2">
    <source>
        <dbReference type="EMBL" id="NGO78501.1"/>
    </source>
</evidence>